<evidence type="ECO:0000313" key="9">
    <source>
        <dbReference type="EMBL" id="KAF5914107.1"/>
    </source>
</evidence>
<feature type="transmembrane region" description="Helical" evidence="8">
    <location>
        <begin position="206"/>
        <end position="225"/>
    </location>
</feature>
<dbReference type="PANTHER" id="PTHR48001">
    <property type="entry name" value="OLFACTORY RECEPTOR"/>
    <property type="match status" value="1"/>
</dbReference>
<feature type="transmembrane region" description="Helical" evidence="8">
    <location>
        <begin position="174"/>
        <end position="194"/>
    </location>
</feature>
<protein>
    <submittedName>
        <fullName evidence="9">Uncharacterized protein</fullName>
    </submittedName>
</protein>
<evidence type="ECO:0000256" key="1">
    <source>
        <dbReference type="ARBA" id="ARBA00004141"/>
    </source>
</evidence>
<accession>A0A7J7EEI3</accession>
<evidence type="ECO:0000256" key="8">
    <source>
        <dbReference type="SAM" id="Phobius"/>
    </source>
</evidence>
<keyword evidence="6" id="KW-0675">Receptor</keyword>
<dbReference type="Proteomes" id="UP000551758">
    <property type="component" value="Unassembled WGS sequence"/>
</dbReference>
<dbReference type="GO" id="GO:0004984">
    <property type="term" value="F:olfactory receptor activity"/>
    <property type="evidence" value="ECO:0007669"/>
    <property type="project" value="InterPro"/>
</dbReference>
<gene>
    <name evidence="9" type="ORF">HPG69_010267</name>
</gene>
<evidence type="ECO:0000256" key="3">
    <source>
        <dbReference type="ARBA" id="ARBA00022989"/>
    </source>
</evidence>
<sequence>KYHFSYTAPTCATLSSIHTVTVFGVLILAGEVIFHSFLLSYLGTEFQSPSLIIQEGIQRSSSQRPHPVESESSWMFNTAFYVSLNTEHKMVIKLNGVAAVLLYQLGNPQHFCEIKQVVQLACSDTSLNVTIMYFTAVVLGSGPLADILYTYAKTVSSICGIFSAQRKYKAFSTFVSHLSIVSLYYCSSLGVYLISSPTHSSHSSGTATVMYTVVTPMLNPFIYSLRNRDIQGALKRVIHMDLMWDFNTKCLYLREANNEFRGLNSSFNFHHQPFREGFRLPRKDLPLRVPI</sequence>
<organism evidence="9 10">
    <name type="scientific">Diceros bicornis minor</name>
    <name type="common">South-central black rhinoceros</name>
    <dbReference type="NCBI Taxonomy" id="77932"/>
    <lineage>
        <taxon>Eukaryota</taxon>
        <taxon>Metazoa</taxon>
        <taxon>Chordata</taxon>
        <taxon>Craniata</taxon>
        <taxon>Vertebrata</taxon>
        <taxon>Euteleostomi</taxon>
        <taxon>Mammalia</taxon>
        <taxon>Eutheria</taxon>
        <taxon>Laurasiatheria</taxon>
        <taxon>Perissodactyla</taxon>
        <taxon>Rhinocerotidae</taxon>
        <taxon>Diceros</taxon>
    </lineage>
</organism>
<feature type="non-terminal residue" evidence="9">
    <location>
        <position position="1"/>
    </location>
</feature>
<reference evidence="9 10" key="1">
    <citation type="journal article" date="2020" name="Mol. Biol. Evol.">
        <title>Interspecific Gene Flow and the Evolution of Specialization in Black and White Rhinoceros.</title>
        <authorList>
            <person name="Moodley Y."/>
            <person name="Westbury M.V."/>
            <person name="Russo I.M."/>
            <person name="Gopalakrishnan S."/>
            <person name="Rakotoarivelo A."/>
            <person name="Olsen R.A."/>
            <person name="Prost S."/>
            <person name="Tunstall T."/>
            <person name="Ryder O.A."/>
            <person name="Dalen L."/>
            <person name="Bruford M.W."/>
        </authorList>
    </citation>
    <scope>NUCLEOTIDE SEQUENCE [LARGE SCALE GENOMIC DNA]</scope>
    <source>
        <strain evidence="9">SBR-YM</strain>
        <tissue evidence="9">Skin</tissue>
    </source>
</reference>
<evidence type="ECO:0000256" key="2">
    <source>
        <dbReference type="ARBA" id="ARBA00022692"/>
    </source>
</evidence>
<keyword evidence="7" id="KW-0807">Transducer</keyword>
<evidence type="ECO:0000313" key="10">
    <source>
        <dbReference type="Proteomes" id="UP000551758"/>
    </source>
</evidence>
<dbReference type="EMBL" id="JACDTQ010003506">
    <property type="protein sequence ID" value="KAF5914107.1"/>
    <property type="molecule type" value="Genomic_DNA"/>
</dbReference>
<comment type="caution">
    <text evidence="9">The sequence shown here is derived from an EMBL/GenBank/DDBJ whole genome shotgun (WGS) entry which is preliminary data.</text>
</comment>
<dbReference type="AlphaFoldDB" id="A0A7J7EEI3"/>
<name>A0A7J7EEI3_DICBM</name>
<keyword evidence="3 8" id="KW-1133">Transmembrane helix</keyword>
<keyword evidence="10" id="KW-1185">Reference proteome</keyword>
<evidence type="ECO:0000256" key="6">
    <source>
        <dbReference type="ARBA" id="ARBA00023170"/>
    </source>
</evidence>
<dbReference type="InterPro" id="IPR000725">
    <property type="entry name" value="Olfact_rcpt"/>
</dbReference>
<dbReference type="GO" id="GO:0016020">
    <property type="term" value="C:membrane"/>
    <property type="evidence" value="ECO:0007669"/>
    <property type="project" value="UniProtKB-SubCell"/>
</dbReference>
<keyword evidence="2 8" id="KW-0812">Transmembrane</keyword>
<dbReference type="Gene3D" id="1.20.1070.10">
    <property type="entry name" value="Rhodopsin 7-helix transmembrane proteins"/>
    <property type="match status" value="1"/>
</dbReference>
<dbReference type="Pfam" id="PF13853">
    <property type="entry name" value="7tm_4"/>
    <property type="match status" value="1"/>
</dbReference>
<feature type="transmembrane region" description="Helical" evidence="8">
    <location>
        <begin position="20"/>
        <end position="42"/>
    </location>
</feature>
<dbReference type="GO" id="GO:0004930">
    <property type="term" value="F:G protein-coupled receptor activity"/>
    <property type="evidence" value="ECO:0007669"/>
    <property type="project" value="UniProtKB-KW"/>
</dbReference>
<comment type="subcellular location">
    <subcellularLocation>
        <location evidence="1">Membrane</location>
        <topology evidence="1">Multi-pass membrane protein</topology>
    </subcellularLocation>
</comment>
<proteinExistence type="predicted"/>
<dbReference type="PRINTS" id="PR00245">
    <property type="entry name" value="OLFACTORYR"/>
</dbReference>
<evidence type="ECO:0000256" key="5">
    <source>
        <dbReference type="ARBA" id="ARBA00023136"/>
    </source>
</evidence>
<evidence type="ECO:0000256" key="4">
    <source>
        <dbReference type="ARBA" id="ARBA00023040"/>
    </source>
</evidence>
<evidence type="ECO:0000256" key="7">
    <source>
        <dbReference type="ARBA" id="ARBA00023224"/>
    </source>
</evidence>
<feature type="non-terminal residue" evidence="9">
    <location>
        <position position="291"/>
    </location>
</feature>
<keyword evidence="5 8" id="KW-0472">Membrane</keyword>
<keyword evidence="4" id="KW-0297">G-protein coupled receptor</keyword>
<dbReference type="SUPFAM" id="SSF81321">
    <property type="entry name" value="Family A G protein-coupled receptor-like"/>
    <property type="match status" value="1"/>
</dbReference>